<dbReference type="STRING" id="1214242.B446_02015"/>
<evidence type="ECO:0000313" key="2">
    <source>
        <dbReference type="EMBL" id="AGS67235.1"/>
    </source>
</evidence>
<evidence type="ECO:0000313" key="3">
    <source>
        <dbReference type="EMBL" id="AGS73459.1"/>
    </source>
</evidence>
<feature type="transmembrane region" description="Helical" evidence="1">
    <location>
        <begin position="12"/>
        <end position="28"/>
    </location>
</feature>
<name>S5VFN6_STRC3</name>
<proteinExistence type="predicted"/>
<dbReference type="Proteomes" id="UP000015423">
    <property type="component" value="Chromosome"/>
</dbReference>
<dbReference type="EMBL" id="CP006259">
    <property type="protein sequence ID" value="AGS73459.1"/>
    <property type="molecule type" value="Genomic_DNA"/>
</dbReference>
<keyword evidence="4" id="KW-1185">Reference proteome</keyword>
<reference evidence="2" key="3">
    <citation type="submission" date="2015-08" db="EMBL/GenBank/DDBJ databases">
        <authorList>
            <person name="Weber T."/>
            <person name="Iftime D."/>
        </authorList>
    </citation>
    <scope>NUCLEOTIDE SEQUENCE</scope>
    <source>
        <strain evidence="2">Tu 365</strain>
    </source>
</reference>
<dbReference type="AlphaFoldDB" id="S5VFN6"/>
<dbReference type="RefSeq" id="WP_020937720.1">
    <property type="nucleotide sequence ID" value="NC_021985.1"/>
</dbReference>
<reference evidence="2 4" key="2">
    <citation type="journal article" date="2013" name="J. Biotechnol.">
        <title>Complete genome sequence of the kirromycin producer Streptomyces collinus Tu 365 consisting of a linear chromosome and two linear plasmids.</title>
        <authorList>
            <person name="Ruckert C."/>
            <person name="Szczepanowski R."/>
            <person name="Albersmeier A."/>
            <person name="Goesmann A."/>
            <person name="Iftime D."/>
            <person name="Musiol E.M."/>
            <person name="Blin K."/>
            <person name="Wohlleben W."/>
            <person name="Puhler A."/>
            <person name="Kalinowski J."/>
            <person name="Weber T."/>
        </authorList>
    </citation>
    <scope>NUCLEOTIDE SEQUENCE [LARGE SCALE GENOMIC DNA]</scope>
    <source>
        <strain evidence="4">DSM 40733 / Tue 365</strain>
        <strain evidence="2">Tu 365</strain>
    </source>
</reference>
<accession>S5VFN6</accession>
<organism evidence="2 4">
    <name type="scientific">Streptomyces collinus (strain DSM 40733 / Tue 365)</name>
    <dbReference type="NCBI Taxonomy" id="1214242"/>
    <lineage>
        <taxon>Bacteria</taxon>
        <taxon>Bacillati</taxon>
        <taxon>Actinomycetota</taxon>
        <taxon>Actinomycetes</taxon>
        <taxon>Kitasatosporales</taxon>
        <taxon>Streptomycetaceae</taxon>
        <taxon>Streptomyces</taxon>
    </lineage>
</organism>
<dbReference type="eggNOG" id="ENOG5030YXC">
    <property type="taxonomic scope" value="Bacteria"/>
</dbReference>
<gene>
    <name evidence="2" type="ORF">B446_02015</name>
    <name evidence="3" type="ORF">B446_33275</name>
</gene>
<keyword evidence="1" id="KW-0472">Membrane</keyword>
<keyword evidence="1" id="KW-0812">Transmembrane</keyword>
<evidence type="ECO:0000313" key="4">
    <source>
        <dbReference type="Proteomes" id="UP000015423"/>
    </source>
</evidence>
<dbReference type="EMBL" id="CP006259">
    <property type="protein sequence ID" value="AGS67235.1"/>
    <property type="molecule type" value="Genomic_DNA"/>
</dbReference>
<keyword evidence="1" id="KW-1133">Transmembrane helix</keyword>
<feature type="transmembrane region" description="Helical" evidence="1">
    <location>
        <begin position="40"/>
        <end position="58"/>
    </location>
</feature>
<evidence type="ECO:0000256" key="1">
    <source>
        <dbReference type="SAM" id="Phobius"/>
    </source>
</evidence>
<sequence length="70" mass="7898">MQNPFKDGGPLDGAMGWLSLLISVALLWKGLHLARNGASWWWPLTAGAMVALVLHGLYRRRRRTKRKSTL</sequence>
<dbReference type="KEGG" id="sci:B446_33275"/>
<dbReference type="HOGENOM" id="CLU_2755985_0_0_11"/>
<dbReference type="KEGG" id="sci:B446_02015"/>
<reference evidence="4" key="1">
    <citation type="submission" date="2012-10" db="EMBL/GenBank/DDBJ databases">
        <title>The complete genome sequence of Streptomyces collinus Tu 365.</title>
        <authorList>
            <person name="Ruckert C."/>
            <person name="Szczepanowski R."/>
            <person name="Goesmann A."/>
            <person name="Pross E.K."/>
            <person name="Musiol E.M."/>
            <person name="Blin K."/>
            <person name="Wohlleben W."/>
            <person name="Puhler A."/>
            <person name="Weber T."/>
            <person name="Kalinowski J."/>
        </authorList>
    </citation>
    <scope>NUCLEOTIDE SEQUENCE [LARGE SCALE GENOMIC DNA]</scope>
    <source>
        <strain evidence="4">DSM 40733 / Tue 365</strain>
    </source>
</reference>
<protein>
    <submittedName>
        <fullName evidence="2">Uncharacterized protein</fullName>
    </submittedName>
</protein>